<dbReference type="Pfam" id="PF04479">
    <property type="entry name" value="RTA1"/>
    <property type="match status" value="1"/>
</dbReference>
<feature type="transmembrane region" description="Helical" evidence="5">
    <location>
        <begin position="174"/>
        <end position="199"/>
    </location>
</feature>
<protein>
    <recommendedName>
        <fullName evidence="8">RTA1 domain protein</fullName>
    </recommendedName>
</protein>
<feature type="transmembrane region" description="Helical" evidence="5">
    <location>
        <begin position="261"/>
        <end position="281"/>
    </location>
</feature>
<gene>
    <name evidence="6" type="ORF">ATEG_10206</name>
</gene>
<evidence type="ECO:0000256" key="2">
    <source>
        <dbReference type="ARBA" id="ARBA00022692"/>
    </source>
</evidence>
<keyword evidence="4 5" id="KW-0472">Membrane</keyword>
<keyword evidence="3 5" id="KW-1133">Transmembrane helix</keyword>
<evidence type="ECO:0000256" key="3">
    <source>
        <dbReference type="ARBA" id="ARBA00022989"/>
    </source>
</evidence>
<feature type="transmembrane region" description="Helical" evidence="5">
    <location>
        <begin position="211"/>
        <end position="231"/>
    </location>
</feature>
<feature type="transmembrane region" description="Helical" evidence="5">
    <location>
        <begin position="42"/>
        <end position="59"/>
    </location>
</feature>
<dbReference type="GeneID" id="4319632"/>
<accession>Q0C7X8</accession>
<dbReference type="EMBL" id="CH476609">
    <property type="protein sequence ID" value="EAU29655.1"/>
    <property type="molecule type" value="Genomic_DNA"/>
</dbReference>
<keyword evidence="2 5" id="KW-0812">Transmembrane</keyword>
<proteinExistence type="predicted"/>
<dbReference type="InterPro" id="IPR007568">
    <property type="entry name" value="RTA1"/>
</dbReference>
<reference evidence="7" key="1">
    <citation type="submission" date="2005-09" db="EMBL/GenBank/DDBJ databases">
        <title>Annotation of the Aspergillus terreus NIH2624 genome.</title>
        <authorList>
            <person name="Birren B.W."/>
            <person name="Lander E.S."/>
            <person name="Galagan J.E."/>
            <person name="Nusbaum C."/>
            <person name="Devon K."/>
            <person name="Henn M."/>
            <person name="Ma L.-J."/>
            <person name="Jaffe D.B."/>
            <person name="Butler J."/>
            <person name="Alvarez P."/>
            <person name="Gnerre S."/>
            <person name="Grabherr M."/>
            <person name="Kleber M."/>
            <person name="Mauceli E.W."/>
            <person name="Brockman W."/>
            <person name="Rounsley S."/>
            <person name="Young S.K."/>
            <person name="LaButti K."/>
            <person name="Pushparaj V."/>
            <person name="DeCaprio D."/>
            <person name="Crawford M."/>
            <person name="Koehrsen M."/>
            <person name="Engels R."/>
            <person name="Montgomery P."/>
            <person name="Pearson M."/>
            <person name="Howarth C."/>
            <person name="Larson L."/>
            <person name="Luoma S."/>
            <person name="White J."/>
            <person name="Alvarado L."/>
            <person name="Kodira C.D."/>
            <person name="Zeng Q."/>
            <person name="Oleary S."/>
            <person name="Yandava C."/>
            <person name="Denning D.W."/>
            <person name="Nierman W.C."/>
            <person name="Milne T."/>
            <person name="Madden K."/>
        </authorList>
    </citation>
    <scope>NUCLEOTIDE SEQUENCE [LARGE SCALE GENOMIC DNA]</scope>
    <source>
        <strain evidence="7">NIH 2624 / FGSC A1156</strain>
    </source>
</reference>
<dbReference type="HOGENOM" id="CLU_033465_0_1_1"/>
<dbReference type="VEuPathDB" id="FungiDB:ATEG_10206"/>
<evidence type="ECO:0008006" key="8">
    <source>
        <dbReference type="Google" id="ProtNLM"/>
    </source>
</evidence>
<evidence type="ECO:0000256" key="1">
    <source>
        <dbReference type="ARBA" id="ARBA00004141"/>
    </source>
</evidence>
<dbReference type="OrthoDB" id="3358017at2759"/>
<dbReference type="GO" id="GO:0016020">
    <property type="term" value="C:membrane"/>
    <property type="evidence" value="ECO:0007669"/>
    <property type="project" value="UniProtKB-SubCell"/>
</dbReference>
<feature type="transmembrane region" description="Helical" evidence="5">
    <location>
        <begin position="139"/>
        <end position="162"/>
    </location>
</feature>
<dbReference type="eggNOG" id="ENOG502RNSS">
    <property type="taxonomic scope" value="Eukaryota"/>
</dbReference>
<name>Q0C7X8_ASPTN</name>
<evidence type="ECO:0000256" key="5">
    <source>
        <dbReference type="SAM" id="Phobius"/>
    </source>
</evidence>
<feature type="transmembrane region" description="Helical" evidence="5">
    <location>
        <begin position="96"/>
        <end position="113"/>
    </location>
</feature>
<evidence type="ECO:0000313" key="7">
    <source>
        <dbReference type="Proteomes" id="UP000007963"/>
    </source>
</evidence>
<organism evidence="6 7">
    <name type="scientific">Aspergillus terreus (strain NIH 2624 / FGSC A1156)</name>
    <dbReference type="NCBI Taxonomy" id="341663"/>
    <lineage>
        <taxon>Eukaryota</taxon>
        <taxon>Fungi</taxon>
        <taxon>Dikarya</taxon>
        <taxon>Ascomycota</taxon>
        <taxon>Pezizomycotina</taxon>
        <taxon>Eurotiomycetes</taxon>
        <taxon>Eurotiomycetidae</taxon>
        <taxon>Eurotiales</taxon>
        <taxon>Aspergillaceae</taxon>
        <taxon>Aspergillus</taxon>
        <taxon>Aspergillus subgen. Circumdati</taxon>
    </lineage>
</organism>
<sequence length="339" mass="37321">MAGQISRQSILFLYTYMPNSDTNNLPKPVPGNLYIYIPNKGAPIFFTIAFAISAAGHIWQCLMNGLHPLCGVLLTAGYAMRAYNAHGHYMYNTPNLLVYILSQVFIYICPPLLELANYHILARILHYIPHLAPLRASSILPLFGGLMALVEALNALGVSFAANPTGARQDLGRALVLAALALQLCVVVVFVSVAGVFHWRCADAAISRRSVPTLLATLYISMALILVRCVYRLVEHVGGTAVDIDDPESLRGLSPLLTEEWFFYVFEGGIMLCNSGLWNVVNPGRLLPRQRGLRLDVDGVTEIEDEDIGSDTPMVVRGVYAVVDVLSFGLFRFVRRGKR</sequence>
<dbReference type="OMA" id="QVFIYVC"/>
<dbReference type="STRING" id="341663.Q0C7X8"/>
<comment type="subcellular location">
    <subcellularLocation>
        <location evidence="1">Membrane</location>
        <topology evidence="1">Multi-pass membrane protein</topology>
    </subcellularLocation>
</comment>
<dbReference type="PANTHER" id="PTHR31465">
    <property type="entry name" value="PROTEIN RTA1-RELATED"/>
    <property type="match status" value="1"/>
</dbReference>
<dbReference type="Proteomes" id="UP000007963">
    <property type="component" value="Unassembled WGS sequence"/>
</dbReference>
<dbReference type="RefSeq" id="XP_001209508.1">
    <property type="nucleotide sequence ID" value="XM_001209508.1"/>
</dbReference>
<dbReference type="PANTHER" id="PTHR31465:SF34">
    <property type="entry name" value="DOMAIN PROTEIN, PUTATIVE (AFU_ORTHOLOGUE AFUA_3G00480)-RELATED"/>
    <property type="match status" value="1"/>
</dbReference>
<dbReference type="AlphaFoldDB" id="Q0C7X8"/>
<evidence type="ECO:0000313" key="6">
    <source>
        <dbReference type="EMBL" id="EAU29655.1"/>
    </source>
</evidence>
<evidence type="ECO:0000256" key="4">
    <source>
        <dbReference type="ARBA" id="ARBA00023136"/>
    </source>
</evidence>